<dbReference type="KEGG" id="hni:W911_16585"/>
<proteinExistence type="predicted"/>
<evidence type="ECO:0000313" key="2">
    <source>
        <dbReference type="Proteomes" id="UP000018542"/>
    </source>
</evidence>
<keyword evidence="2" id="KW-1185">Reference proteome</keyword>
<sequence>MEPGQRIERGAVETPVRPGLPEVQLEGFDDGLHVGVESTFRIDFVAVGGEQGARPHNVRTARAEREPRIALVDWSWCNPMAHAVLGKPCPAEFLARIDLAPRRDIGMREHVAGVHPVAPDDLSGKRQHRPHLRRGEVPIAEHVAWVLDLDPDGGRIDVRFAPPVGDARVPCAGLFGDHLDDAPVLVDDVMARHLAVGPRENVERAVDGRQPRVMQD</sequence>
<dbReference type="Proteomes" id="UP000018542">
    <property type="component" value="Chromosome"/>
</dbReference>
<accession>V5SJY5</accession>
<dbReference type="AlphaFoldDB" id="V5SJY5"/>
<evidence type="ECO:0000313" key="1">
    <source>
        <dbReference type="EMBL" id="AHB50420.1"/>
    </source>
</evidence>
<dbReference type="EMBL" id="CP006912">
    <property type="protein sequence ID" value="AHB50420.1"/>
    <property type="molecule type" value="Genomic_DNA"/>
</dbReference>
<reference evidence="1 2" key="1">
    <citation type="journal article" date="2014" name="Genome Announc.">
        <title>Complete Genome Sequence of Hyphomicrobium nitrativorans Strain NL23, a Denitrifying Bacterium Isolated from Biofilm of a Methanol-Fed Denitrification System Treating Seawater at the Montreal Biodome.</title>
        <authorList>
            <person name="Martineau C."/>
            <person name="Villeneuve C."/>
            <person name="Mauffrey F."/>
            <person name="Villemur R."/>
        </authorList>
    </citation>
    <scope>NUCLEOTIDE SEQUENCE [LARGE SCALE GENOMIC DNA]</scope>
    <source>
        <strain evidence="1">NL23</strain>
    </source>
</reference>
<protein>
    <submittedName>
        <fullName evidence="1">Uncharacterized protein</fullName>
    </submittedName>
</protein>
<dbReference type="HOGENOM" id="CLU_1276215_0_0_5"/>
<name>V5SJY5_9HYPH</name>
<gene>
    <name evidence="1" type="ORF">W911_16585</name>
</gene>
<organism evidence="1 2">
    <name type="scientific">Hyphomicrobium nitrativorans NL23</name>
    <dbReference type="NCBI Taxonomy" id="1029756"/>
    <lineage>
        <taxon>Bacteria</taxon>
        <taxon>Pseudomonadati</taxon>
        <taxon>Pseudomonadota</taxon>
        <taxon>Alphaproteobacteria</taxon>
        <taxon>Hyphomicrobiales</taxon>
        <taxon>Hyphomicrobiaceae</taxon>
        <taxon>Hyphomicrobium</taxon>
    </lineage>
</organism>